<keyword evidence="2 3" id="KW-0175">Coiled coil</keyword>
<accession>A0A480ABX2</accession>
<dbReference type="Pfam" id="PF25973">
    <property type="entry name" value="BSH_CzcB"/>
    <property type="match status" value="1"/>
</dbReference>
<evidence type="ECO:0000313" key="5">
    <source>
        <dbReference type="EMBL" id="GCL42615.1"/>
    </source>
</evidence>
<evidence type="ECO:0000256" key="3">
    <source>
        <dbReference type="SAM" id="Coils"/>
    </source>
</evidence>
<name>A0A480ABX2_9CYAN</name>
<feature type="coiled-coil region" evidence="3">
    <location>
        <begin position="176"/>
        <end position="203"/>
    </location>
</feature>
<feature type="domain" description="CzcB-like barrel-sandwich hybrid" evidence="4">
    <location>
        <begin position="85"/>
        <end position="329"/>
    </location>
</feature>
<feature type="coiled-coil region" evidence="3">
    <location>
        <begin position="239"/>
        <end position="302"/>
    </location>
</feature>
<dbReference type="Proteomes" id="UP000299367">
    <property type="component" value="Unassembled WGS sequence"/>
</dbReference>
<dbReference type="InterPro" id="IPR050465">
    <property type="entry name" value="UPF0194_transport"/>
</dbReference>
<evidence type="ECO:0000256" key="2">
    <source>
        <dbReference type="ARBA" id="ARBA00023054"/>
    </source>
</evidence>
<reference evidence="6" key="1">
    <citation type="submission" date="2019-02" db="EMBL/GenBank/DDBJ databases">
        <title>Draft genome sequence of Dolichospermum planctonicum NIES-80.</title>
        <authorList>
            <person name="Yamaguchi H."/>
            <person name="Suzuki S."/>
            <person name="Kawachi M."/>
        </authorList>
    </citation>
    <scope>NUCLEOTIDE SEQUENCE [LARGE SCALE GENOMIC DNA]</scope>
    <source>
        <strain evidence="6">NIES-80</strain>
    </source>
</reference>
<evidence type="ECO:0000313" key="6">
    <source>
        <dbReference type="Proteomes" id="UP000299367"/>
    </source>
</evidence>
<evidence type="ECO:0000259" key="4">
    <source>
        <dbReference type="Pfam" id="PF25973"/>
    </source>
</evidence>
<dbReference type="PANTHER" id="PTHR32347">
    <property type="entry name" value="EFFLUX SYSTEM COMPONENT YKNX-RELATED"/>
    <property type="match status" value="1"/>
</dbReference>
<dbReference type="EMBL" id="BJCF01000023">
    <property type="protein sequence ID" value="GCL42615.1"/>
    <property type="molecule type" value="Genomic_DNA"/>
</dbReference>
<organism evidence="5 6">
    <name type="scientific">Dolichospermum planctonicum</name>
    <dbReference type="NCBI Taxonomy" id="136072"/>
    <lineage>
        <taxon>Bacteria</taxon>
        <taxon>Bacillati</taxon>
        <taxon>Cyanobacteriota</taxon>
        <taxon>Cyanophyceae</taxon>
        <taxon>Nostocales</taxon>
        <taxon>Aphanizomenonaceae</taxon>
        <taxon>Dolichospermum</taxon>
    </lineage>
</organism>
<comment type="subcellular location">
    <subcellularLocation>
        <location evidence="1">Cell envelope</location>
    </subcellularLocation>
</comment>
<gene>
    <name evidence="5" type="ORF">NIES80_23220</name>
</gene>
<dbReference type="InterPro" id="IPR058647">
    <property type="entry name" value="BSH_CzcB-like"/>
</dbReference>
<comment type="caution">
    <text evidence="5">The sequence shown here is derived from an EMBL/GenBank/DDBJ whole genome shotgun (WGS) entry which is preliminary data.</text>
</comment>
<dbReference type="InterPro" id="IPR014315">
    <property type="entry name" value="ABC_heterocyst_DevB"/>
</dbReference>
<proteinExistence type="predicted"/>
<dbReference type="PRINTS" id="PR01490">
    <property type="entry name" value="RTXTOXIND"/>
</dbReference>
<dbReference type="Gene3D" id="1.10.287.470">
    <property type="entry name" value="Helix hairpin bin"/>
    <property type="match status" value="1"/>
</dbReference>
<protein>
    <submittedName>
        <fullName evidence="5">Heterocyst specific ABC-transporter, membrane fusion protein DevB</fullName>
    </submittedName>
</protein>
<evidence type="ECO:0000256" key="1">
    <source>
        <dbReference type="ARBA" id="ARBA00004196"/>
    </source>
</evidence>
<dbReference type="GO" id="GO:0030313">
    <property type="term" value="C:cell envelope"/>
    <property type="evidence" value="ECO:0007669"/>
    <property type="project" value="UniProtKB-SubCell"/>
</dbReference>
<dbReference type="Gene3D" id="2.40.30.170">
    <property type="match status" value="1"/>
</dbReference>
<dbReference type="PANTHER" id="PTHR32347:SF27">
    <property type="entry name" value="RND EFFLUX PUMP MEMBRANE FUSION PROTEIN BARREL-SANDWICH DOMAIN-CONTAINING PROTEIN"/>
    <property type="match status" value="1"/>
</dbReference>
<sequence>MMSYKLLFKPKNQGLIALIVAATAITGGIAIYGISNFGKMEKSSVIEAKPIVPISPMVTALGRLEPETEIIKLSAPLALDGDRISQLLVKEGDNVKVGQVIAILQSRDLLKKALIQRQKQVKVAQAKLQQIKAGAKSGEIAAQQAIIERIKAQYTGDKQAQAENIARISAQWEGDRIAQTATINKLTAELNNAQAEYQRYQQLFSEGVISNSVIDSKRLNVETAKQILNESQAVLKRINTTANKQLAEAKIALNRINNTSNKEISEAKAKLSSIGEIRPVDIELARTEVESAIADLQRAETELQGAYIRAPMTGQIIKIHARVGEKIDKPGVADFAQTNIMMEVAEVYQTDISKIKLGQTAIITSQGFTGELKGIVQQIGLQVKRQNVFGDQPGENLDGRIIEVKIRLNPEDSKRVSGLTNLQVQTAIKL</sequence>
<dbReference type="AlphaFoldDB" id="A0A480ABX2"/>
<dbReference type="NCBIfam" id="TIGR02971">
    <property type="entry name" value="heterocyst_DevB"/>
    <property type="match status" value="1"/>
</dbReference>